<gene>
    <name evidence="4" type="ORF">B0T11DRAFT_67543</name>
</gene>
<dbReference type="InterPro" id="IPR001138">
    <property type="entry name" value="Zn2Cys6_DnaBD"/>
</dbReference>
<protein>
    <recommendedName>
        <fullName evidence="3">Zn(2)-C6 fungal-type domain-containing protein</fullName>
    </recommendedName>
</protein>
<dbReference type="SUPFAM" id="SSF57701">
    <property type="entry name" value="Zn2/Cys6 DNA-binding domain"/>
    <property type="match status" value="1"/>
</dbReference>
<organism evidence="4 5">
    <name type="scientific">Plectosphaerella cucumerina</name>
    <dbReference type="NCBI Taxonomy" id="40658"/>
    <lineage>
        <taxon>Eukaryota</taxon>
        <taxon>Fungi</taxon>
        <taxon>Dikarya</taxon>
        <taxon>Ascomycota</taxon>
        <taxon>Pezizomycotina</taxon>
        <taxon>Sordariomycetes</taxon>
        <taxon>Hypocreomycetidae</taxon>
        <taxon>Glomerellales</taxon>
        <taxon>Plectosphaerellaceae</taxon>
        <taxon>Plectosphaerella</taxon>
    </lineage>
</organism>
<dbReference type="SMART" id="SM00066">
    <property type="entry name" value="GAL4"/>
    <property type="match status" value="1"/>
</dbReference>
<reference evidence="4" key="1">
    <citation type="journal article" date="2021" name="Nat. Commun.">
        <title>Genetic determinants of endophytism in the Arabidopsis root mycobiome.</title>
        <authorList>
            <person name="Mesny F."/>
            <person name="Miyauchi S."/>
            <person name="Thiergart T."/>
            <person name="Pickel B."/>
            <person name="Atanasova L."/>
            <person name="Karlsson M."/>
            <person name="Huettel B."/>
            <person name="Barry K.W."/>
            <person name="Haridas S."/>
            <person name="Chen C."/>
            <person name="Bauer D."/>
            <person name="Andreopoulos W."/>
            <person name="Pangilinan J."/>
            <person name="LaButti K."/>
            <person name="Riley R."/>
            <person name="Lipzen A."/>
            <person name="Clum A."/>
            <person name="Drula E."/>
            <person name="Henrissat B."/>
            <person name="Kohler A."/>
            <person name="Grigoriev I.V."/>
            <person name="Martin F.M."/>
            <person name="Hacquard S."/>
        </authorList>
    </citation>
    <scope>NUCLEOTIDE SEQUENCE</scope>
    <source>
        <strain evidence="4">MPI-CAGE-AT-0016</strain>
    </source>
</reference>
<dbReference type="GO" id="GO:0000981">
    <property type="term" value="F:DNA-binding transcription factor activity, RNA polymerase II-specific"/>
    <property type="evidence" value="ECO:0007669"/>
    <property type="project" value="InterPro"/>
</dbReference>
<dbReference type="PROSITE" id="PS00463">
    <property type="entry name" value="ZN2_CY6_FUNGAL_1"/>
    <property type="match status" value="1"/>
</dbReference>
<evidence type="ECO:0000256" key="1">
    <source>
        <dbReference type="ARBA" id="ARBA00023242"/>
    </source>
</evidence>
<evidence type="ECO:0000256" key="2">
    <source>
        <dbReference type="SAM" id="MobiDB-lite"/>
    </source>
</evidence>
<dbReference type="GO" id="GO:0045944">
    <property type="term" value="P:positive regulation of transcription by RNA polymerase II"/>
    <property type="evidence" value="ECO:0007669"/>
    <property type="project" value="TreeGrafter"/>
</dbReference>
<evidence type="ECO:0000259" key="3">
    <source>
        <dbReference type="PROSITE" id="PS50048"/>
    </source>
</evidence>
<dbReference type="GO" id="GO:0005634">
    <property type="term" value="C:nucleus"/>
    <property type="evidence" value="ECO:0007669"/>
    <property type="project" value="TreeGrafter"/>
</dbReference>
<feature type="region of interest" description="Disordered" evidence="2">
    <location>
        <begin position="93"/>
        <end position="143"/>
    </location>
</feature>
<feature type="domain" description="Zn(2)-C6 fungal-type" evidence="3">
    <location>
        <begin position="20"/>
        <end position="50"/>
    </location>
</feature>
<dbReference type="EMBL" id="JAGPXD010000002">
    <property type="protein sequence ID" value="KAH7368815.1"/>
    <property type="molecule type" value="Genomic_DNA"/>
</dbReference>
<sequence length="616" mass="66210">MTAAADDEPGKAKHKRTRTGCMKCRVRRRKCDEGKPRCQRCVDGGFDCQYGPRLTFLDKNVMTVSRGPAPAASTTTAAAAPAPQYARLQFVGPAGATSNSPAEARPTSPVSPETLPSHDAPLEHKPPVPVPDIQHPPPPEEHPQVVFQNDTAMHDWPSNPAPITPKTPGVPPSRPVAVGLGTSPKDPAYETALNVLLSLGSDMPTPGFPGSPSAHMHPNPHAMALQGSPTSSVPSLAAMAPDHTLTQDRLLQLLRYYRYQVAPWLDICDMGQSFGLAVARLAVESEGTLSALLALASRAQHDDGHAAASDAEYLDALSEASLLRQQGIDPFSDPYLAQVALATTCRFVTSIPAAWQGPTSIVFGEHFLAGALEHAGTKMRASILTLLLRLELTAAMINGSSTVSVPDHVGYVPDTPTTPGSPHTDDSMFRYATDAILLCARAVSFHASPFAPQAPGTEGAPVTPVQRWTALNDALTAWYAGRPHEFRPMAEMEGEESLFPVVLFTNGAAVLANQLYHTAMLLLLQSRPRTLQAASRKSSAASHLWHAQRVCGICLNNDRRDSWDLCLVASLYLAAQRLTYEPQQRAILDCLNRVRIITGWDLSNFAVELQETWGGG</sequence>
<dbReference type="GO" id="GO:0008270">
    <property type="term" value="F:zinc ion binding"/>
    <property type="evidence" value="ECO:0007669"/>
    <property type="project" value="InterPro"/>
</dbReference>
<comment type="caution">
    <text evidence="4">The sequence shown here is derived from an EMBL/GenBank/DDBJ whole genome shotgun (WGS) entry which is preliminary data.</text>
</comment>
<evidence type="ECO:0000313" key="5">
    <source>
        <dbReference type="Proteomes" id="UP000813385"/>
    </source>
</evidence>
<dbReference type="CDD" id="cd12148">
    <property type="entry name" value="fungal_TF_MHR"/>
    <property type="match status" value="1"/>
</dbReference>
<keyword evidence="5" id="KW-1185">Reference proteome</keyword>
<evidence type="ECO:0000313" key="4">
    <source>
        <dbReference type="EMBL" id="KAH7368815.1"/>
    </source>
</evidence>
<dbReference type="Proteomes" id="UP000813385">
    <property type="component" value="Unassembled WGS sequence"/>
</dbReference>
<accession>A0A8K0TP57</accession>
<dbReference type="Pfam" id="PF00172">
    <property type="entry name" value="Zn_clus"/>
    <property type="match status" value="1"/>
</dbReference>
<dbReference type="GO" id="GO:0000976">
    <property type="term" value="F:transcription cis-regulatory region binding"/>
    <property type="evidence" value="ECO:0007669"/>
    <property type="project" value="TreeGrafter"/>
</dbReference>
<name>A0A8K0TP57_9PEZI</name>
<dbReference type="PANTHER" id="PTHR37534">
    <property type="entry name" value="TRANSCRIPTIONAL ACTIVATOR PROTEIN UGA3"/>
    <property type="match status" value="1"/>
</dbReference>
<dbReference type="InterPro" id="IPR036864">
    <property type="entry name" value="Zn2-C6_fun-type_DNA-bd_sf"/>
</dbReference>
<dbReference type="AlphaFoldDB" id="A0A8K0TP57"/>
<dbReference type="PANTHER" id="PTHR37534:SF9">
    <property type="entry name" value="ZN(II)2CYS6 TRANSCRIPTION FACTOR (EUROFUNG)"/>
    <property type="match status" value="1"/>
</dbReference>
<proteinExistence type="predicted"/>
<feature type="compositionally biased region" description="Pro residues" evidence="2">
    <location>
        <begin position="127"/>
        <end position="137"/>
    </location>
</feature>
<dbReference type="CDD" id="cd00067">
    <property type="entry name" value="GAL4"/>
    <property type="match status" value="1"/>
</dbReference>
<dbReference type="Gene3D" id="4.10.240.10">
    <property type="entry name" value="Zn(2)-C6 fungal-type DNA-binding domain"/>
    <property type="match status" value="1"/>
</dbReference>
<dbReference type="OrthoDB" id="4475584at2759"/>
<dbReference type="PROSITE" id="PS50048">
    <property type="entry name" value="ZN2_CY6_FUNGAL_2"/>
    <property type="match status" value="1"/>
</dbReference>
<keyword evidence="1" id="KW-0539">Nucleus</keyword>